<dbReference type="CDD" id="cd23342">
    <property type="entry name" value="beta-trefoil_FSCN_ZgPorA-like"/>
    <property type="match status" value="1"/>
</dbReference>
<keyword evidence="3" id="KW-0326">Glycosidase</keyword>
<organism evidence="6 7">
    <name type="scientific">Flavobacterium aquicola</name>
    <dbReference type="NCBI Taxonomy" id="1682742"/>
    <lineage>
        <taxon>Bacteria</taxon>
        <taxon>Pseudomonadati</taxon>
        <taxon>Bacteroidota</taxon>
        <taxon>Flavobacteriia</taxon>
        <taxon>Flavobacteriales</taxon>
        <taxon>Flavobacteriaceae</taxon>
        <taxon>Flavobacterium</taxon>
    </lineage>
</organism>
<dbReference type="Pfam" id="PF00150">
    <property type="entry name" value="Cellulase"/>
    <property type="match status" value="1"/>
</dbReference>
<dbReference type="InterPro" id="IPR008979">
    <property type="entry name" value="Galactose-bd-like_sf"/>
</dbReference>
<dbReference type="PROSITE" id="PS51175">
    <property type="entry name" value="CBM6"/>
    <property type="match status" value="1"/>
</dbReference>
<feature type="signal peptide" evidence="4">
    <location>
        <begin position="1"/>
        <end position="28"/>
    </location>
</feature>
<dbReference type="CDD" id="cd04080">
    <property type="entry name" value="CBM6_cellulase-like"/>
    <property type="match status" value="1"/>
</dbReference>
<dbReference type="Gene3D" id="2.80.10.50">
    <property type="match status" value="1"/>
</dbReference>
<dbReference type="AlphaFoldDB" id="A0A3E0EIL1"/>
<dbReference type="SUPFAM" id="SSF51445">
    <property type="entry name" value="(Trans)glycosidases"/>
    <property type="match status" value="1"/>
</dbReference>
<dbReference type="SMART" id="SM00606">
    <property type="entry name" value="CBD_IV"/>
    <property type="match status" value="1"/>
</dbReference>
<protein>
    <submittedName>
        <fullName evidence="6">Putative secreted protein (Por secretion system target)</fullName>
    </submittedName>
</protein>
<dbReference type="Pfam" id="PF18962">
    <property type="entry name" value="Por_Secre_tail"/>
    <property type="match status" value="1"/>
</dbReference>
<dbReference type="GO" id="GO:0005576">
    <property type="term" value="C:extracellular region"/>
    <property type="evidence" value="ECO:0007669"/>
    <property type="project" value="TreeGrafter"/>
</dbReference>
<feature type="chain" id="PRO_5017747994" evidence="4">
    <location>
        <begin position="29"/>
        <end position="803"/>
    </location>
</feature>
<evidence type="ECO:0000313" key="6">
    <source>
        <dbReference type="EMBL" id="REG98092.1"/>
    </source>
</evidence>
<evidence type="ECO:0000259" key="5">
    <source>
        <dbReference type="PROSITE" id="PS51175"/>
    </source>
</evidence>
<evidence type="ECO:0000256" key="1">
    <source>
        <dbReference type="ARBA" id="ARBA00022729"/>
    </source>
</evidence>
<dbReference type="GO" id="GO:0009251">
    <property type="term" value="P:glucan catabolic process"/>
    <property type="evidence" value="ECO:0007669"/>
    <property type="project" value="TreeGrafter"/>
</dbReference>
<dbReference type="GO" id="GO:0009986">
    <property type="term" value="C:cell surface"/>
    <property type="evidence" value="ECO:0007669"/>
    <property type="project" value="TreeGrafter"/>
</dbReference>
<keyword evidence="1 4" id="KW-0732">Signal</keyword>
<dbReference type="InterPro" id="IPR001547">
    <property type="entry name" value="Glyco_hydro_5"/>
</dbReference>
<keyword evidence="2" id="KW-0378">Hydrolase</keyword>
<evidence type="ECO:0000256" key="2">
    <source>
        <dbReference type="ARBA" id="ARBA00022801"/>
    </source>
</evidence>
<accession>A0A3E0EIL1</accession>
<dbReference type="GO" id="GO:0008422">
    <property type="term" value="F:beta-glucosidase activity"/>
    <property type="evidence" value="ECO:0007669"/>
    <property type="project" value="TreeGrafter"/>
</dbReference>
<comment type="caution">
    <text evidence="6">The sequence shown here is derived from an EMBL/GenBank/DDBJ whole genome shotgun (WGS) entry which is preliminary data.</text>
</comment>
<dbReference type="GO" id="GO:0030246">
    <property type="term" value="F:carbohydrate binding"/>
    <property type="evidence" value="ECO:0007669"/>
    <property type="project" value="InterPro"/>
</dbReference>
<name>A0A3E0EIL1_9FLAO</name>
<dbReference type="SUPFAM" id="SSF49785">
    <property type="entry name" value="Galactose-binding domain-like"/>
    <property type="match status" value="1"/>
</dbReference>
<dbReference type="InterPro" id="IPR006584">
    <property type="entry name" value="Cellulose-bd_IV"/>
</dbReference>
<dbReference type="Proteomes" id="UP000257136">
    <property type="component" value="Unassembled WGS sequence"/>
</dbReference>
<keyword evidence="7" id="KW-1185">Reference proteome</keyword>
<dbReference type="InterPro" id="IPR026444">
    <property type="entry name" value="Secre_tail"/>
</dbReference>
<gene>
    <name evidence="6" type="ORF">C8P67_10714</name>
</gene>
<evidence type="ECO:0000313" key="7">
    <source>
        <dbReference type="Proteomes" id="UP000257136"/>
    </source>
</evidence>
<sequence>MKNKKTFSNQLFSLLIFISILSSNAASAQMLKVEGQKIVNSSTNEEVILNAMNFGNWMVMEGYMMNSANQAPDQHTWKKKLTTLIGAANTKTFYDKWLNNHVTQSDIEQVKAWGFNAVRIPIHYEYFVNLGTPDAWNNQGFTLLDNVISWCTNAGIYVIIDLHATPGGQSNNAISDYDSTKPSFWESDTHKTKAVALWKKISERYKGESWVAGYDLINEPAWNLPNGTALRNVYGRMTDVIRANSDNHILFIEGNWYANDYTGLTPAWDANMVYTFHKYWSATSNQDIKWITDFRTAQNRPIWCGEHGENSNDHFTRTVEVFNDNGIGMSWWPMKKFGSINDFADAKFPSGYTALLNYFGGTNPSLDPTTAFNTVMQLAENVKLANCTLQTEVVRSIFTQPGTRDTQAFSSNAIPGKLYTANYDYGMKGYAYSDQAWEDFHITTGTYTAWNNGWVYRNNGVDIEATTDSQSNGYTVGWFVSGEWMKYTVNVDQPGTYTVELRVANGNAATGKIQIQNADGTEVVATSDIPATGGWTSWKTYKVTGVFKSAGLQAIRIANLSGEFNINSVNFIYENANVPAIVPVVKTANIIYLKGNNAKYVTFTSTDYLMSSTNANANANEKFTIVDAGNGLIALKGNNGLYVTLDSSTNKLYCNSRTIGNYQKFTLEDLCGVYTIKGFNNLYVSSENGATSGLTCTRTAPGGWEYFNWGVTGTIEVLGTKSFQSNTNSFEVYPNPAQNSVTVSSKIDEDLTVKIYDINGRELIHSSIQGKQNNIDVNQLYLGVYLMKISGADTTQTVKFIKK</sequence>
<dbReference type="RefSeq" id="WP_115813583.1">
    <property type="nucleotide sequence ID" value="NZ_QUNI01000007.1"/>
</dbReference>
<dbReference type="OrthoDB" id="9800955at2"/>
<dbReference type="PANTHER" id="PTHR31297">
    <property type="entry name" value="GLUCAN ENDO-1,6-BETA-GLUCOSIDASE B"/>
    <property type="match status" value="1"/>
</dbReference>
<dbReference type="Gene3D" id="2.60.120.260">
    <property type="entry name" value="Galactose-binding domain-like"/>
    <property type="match status" value="1"/>
</dbReference>
<dbReference type="EMBL" id="QUNI01000007">
    <property type="protein sequence ID" value="REG98092.1"/>
    <property type="molecule type" value="Genomic_DNA"/>
</dbReference>
<feature type="domain" description="CBM6" evidence="5">
    <location>
        <begin position="432"/>
        <end position="572"/>
    </location>
</feature>
<evidence type="ECO:0000256" key="4">
    <source>
        <dbReference type="SAM" id="SignalP"/>
    </source>
</evidence>
<dbReference type="Gene3D" id="3.20.20.80">
    <property type="entry name" value="Glycosidases"/>
    <property type="match status" value="1"/>
</dbReference>
<dbReference type="SUPFAM" id="SSF50405">
    <property type="entry name" value="Actin-crosslinking proteins"/>
    <property type="match status" value="1"/>
</dbReference>
<dbReference type="InterPro" id="IPR050386">
    <property type="entry name" value="Glycosyl_hydrolase_5"/>
</dbReference>
<dbReference type="NCBIfam" id="TIGR04183">
    <property type="entry name" value="Por_Secre_tail"/>
    <property type="match status" value="1"/>
</dbReference>
<evidence type="ECO:0000256" key="3">
    <source>
        <dbReference type="ARBA" id="ARBA00023295"/>
    </source>
</evidence>
<dbReference type="PANTHER" id="PTHR31297:SF13">
    <property type="entry name" value="PUTATIVE-RELATED"/>
    <property type="match status" value="1"/>
</dbReference>
<proteinExistence type="predicted"/>
<dbReference type="Pfam" id="PF03422">
    <property type="entry name" value="CBM_6"/>
    <property type="match status" value="1"/>
</dbReference>
<dbReference type="InterPro" id="IPR005084">
    <property type="entry name" value="CBM6"/>
</dbReference>
<dbReference type="InterPro" id="IPR008999">
    <property type="entry name" value="Actin-crosslinking"/>
</dbReference>
<dbReference type="InterPro" id="IPR017853">
    <property type="entry name" value="GH"/>
</dbReference>
<reference evidence="6 7" key="1">
    <citation type="submission" date="2018-08" db="EMBL/GenBank/DDBJ databases">
        <title>Genomic Encyclopedia of Archaeal and Bacterial Type Strains, Phase II (KMG-II): from individual species to whole genera.</title>
        <authorList>
            <person name="Goeker M."/>
        </authorList>
    </citation>
    <scope>NUCLEOTIDE SEQUENCE [LARGE SCALE GENOMIC DNA]</scope>
    <source>
        <strain evidence="6 7">DSM 100880</strain>
    </source>
</reference>